<keyword evidence="18" id="KW-1185">Reference proteome</keyword>
<evidence type="ECO:0000256" key="2">
    <source>
        <dbReference type="ARBA" id="ARBA00004865"/>
    </source>
</evidence>
<evidence type="ECO:0000256" key="11">
    <source>
        <dbReference type="ARBA" id="ARBA00032065"/>
    </source>
</evidence>
<dbReference type="GO" id="GO:0004610">
    <property type="term" value="F:phosphoacetylglucosamine mutase activity"/>
    <property type="evidence" value="ECO:0007669"/>
    <property type="project" value="UniProtKB-EC"/>
</dbReference>
<evidence type="ECO:0000259" key="14">
    <source>
        <dbReference type="Pfam" id="PF02878"/>
    </source>
</evidence>
<evidence type="ECO:0000256" key="8">
    <source>
        <dbReference type="ARBA" id="ARBA00023235"/>
    </source>
</evidence>
<dbReference type="GO" id="GO:0005975">
    <property type="term" value="P:carbohydrate metabolic process"/>
    <property type="evidence" value="ECO:0007669"/>
    <property type="project" value="InterPro"/>
</dbReference>
<dbReference type="Pfam" id="PF21405">
    <property type="entry name" value="AMG1_II"/>
    <property type="match status" value="1"/>
</dbReference>
<dbReference type="InterPro" id="IPR049022">
    <property type="entry name" value="AMG1_III"/>
</dbReference>
<feature type="binding site" evidence="13">
    <location>
        <position position="277"/>
    </location>
    <ligand>
        <name>Mg(2+)</name>
        <dbReference type="ChEBI" id="CHEBI:18420"/>
    </ligand>
</feature>
<dbReference type="CDD" id="cd03086">
    <property type="entry name" value="PGM3"/>
    <property type="match status" value="1"/>
</dbReference>
<organism evidence="17 18">
    <name type="scientific">Diploptera punctata</name>
    <name type="common">Pacific beetle cockroach</name>
    <dbReference type="NCBI Taxonomy" id="6984"/>
    <lineage>
        <taxon>Eukaryota</taxon>
        <taxon>Metazoa</taxon>
        <taxon>Ecdysozoa</taxon>
        <taxon>Arthropoda</taxon>
        <taxon>Hexapoda</taxon>
        <taxon>Insecta</taxon>
        <taxon>Pterygota</taxon>
        <taxon>Neoptera</taxon>
        <taxon>Polyneoptera</taxon>
        <taxon>Dictyoptera</taxon>
        <taxon>Blattodea</taxon>
        <taxon>Blaberoidea</taxon>
        <taxon>Blaberidae</taxon>
        <taxon>Diplopterinae</taxon>
        <taxon>Diploptera</taxon>
    </lineage>
</organism>
<keyword evidence="5" id="KW-0597">Phosphoprotein</keyword>
<evidence type="ECO:0000256" key="12">
    <source>
        <dbReference type="PIRSR" id="PIRSR016408-1"/>
    </source>
</evidence>
<comment type="similarity">
    <text evidence="3">Belongs to the phosphohexose mutase family.</text>
</comment>
<dbReference type="PIRSF" id="PIRSF016408">
    <property type="entry name" value="PAGM"/>
    <property type="match status" value="1"/>
</dbReference>
<evidence type="ECO:0000256" key="1">
    <source>
        <dbReference type="ARBA" id="ARBA00000558"/>
    </source>
</evidence>
<dbReference type="Pfam" id="PF21404">
    <property type="entry name" value="AMG1_III"/>
    <property type="match status" value="1"/>
</dbReference>
<evidence type="ECO:0000256" key="5">
    <source>
        <dbReference type="ARBA" id="ARBA00022553"/>
    </source>
</evidence>
<evidence type="ECO:0000313" key="18">
    <source>
        <dbReference type="Proteomes" id="UP001233999"/>
    </source>
</evidence>
<evidence type="ECO:0000256" key="7">
    <source>
        <dbReference type="ARBA" id="ARBA00022842"/>
    </source>
</evidence>
<feature type="binding site" evidence="13">
    <location>
        <position position="279"/>
    </location>
    <ligand>
        <name>Mg(2+)</name>
        <dbReference type="ChEBI" id="CHEBI:18420"/>
    </ligand>
</feature>
<reference evidence="17" key="2">
    <citation type="submission" date="2023-05" db="EMBL/GenBank/DDBJ databases">
        <authorList>
            <person name="Fouks B."/>
        </authorList>
    </citation>
    <scope>NUCLEOTIDE SEQUENCE</scope>
    <source>
        <strain evidence="17">Stay&amp;Tobe</strain>
        <tissue evidence="17">Testes</tissue>
    </source>
</reference>
<dbReference type="InterPro" id="IPR016657">
    <property type="entry name" value="PAGM"/>
</dbReference>
<feature type="domain" description="Phosphoacetylglucosamine mutase AMG1" evidence="16">
    <location>
        <begin position="179"/>
        <end position="284"/>
    </location>
</feature>
<dbReference type="PROSITE" id="PS00710">
    <property type="entry name" value="PGM_PMM"/>
    <property type="match status" value="1"/>
</dbReference>
<dbReference type="Pfam" id="PF02878">
    <property type="entry name" value="PGM_PMM_I"/>
    <property type="match status" value="2"/>
</dbReference>
<comment type="caution">
    <text evidence="17">The sequence shown here is derived from an EMBL/GenBank/DDBJ whole genome shotgun (WGS) entry which is preliminary data.</text>
</comment>
<evidence type="ECO:0000256" key="10">
    <source>
        <dbReference type="ARBA" id="ARBA00031926"/>
    </source>
</evidence>
<evidence type="ECO:0000256" key="4">
    <source>
        <dbReference type="ARBA" id="ARBA00012731"/>
    </source>
</evidence>
<dbReference type="InterPro" id="IPR005844">
    <property type="entry name" value="A-D-PHexomutase_a/b/a-I"/>
</dbReference>
<comment type="pathway">
    <text evidence="2">Nucleotide-sugar biosynthesis; UDP-N-acetyl-alpha-D-glucosamine biosynthesis; N-acetyl-alpha-D-glucosamine 1-phosphate from alpha-D-glucosamine 6-phosphate (route I): step 2/2.</text>
</comment>
<comment type="catalytic activity">
    <reaction evidence="1">
        <text>N-acetyl-alpha-D-glucosamine 1-phosphate = N-acetyl-D-glucosamine 6-phosphate</text>
        <dbReference type="Rhea" id="RHEA:23804"/>
        <dbReference type="ChEBI" id="CHEBI:57513"/>
        <dbReference type="ChEBI" id="CHEBI:57776"/>
        <dbReference type="EC" id="5.4.2.3"/>
    </reaction>
</comment>
<dbReference type="EC" id="5.4.2.3" evidence="4"/>
<feature type="active site" description="Phosphoserine intermediate" evidence="12">
    <location>
        <position position="66"/>
    </location>
</feature>
<protein>
    <recommendedName>
        <fullName evidence="4">phosphoacetylglucosamine mutase</fullName>
        <ecNumber evidence="4">5.4.2.3</ecNumber>
    </recommendedName>
    <alternativeName>
        <fullName evidence="11">Acetylglucosamine phosphomutase</fullName>
    </alternativeName>
    <alternativeName>
        <fullName evidence="10">N-acetylglucosamine-phosphate mutase</fullName>
    </alternativeName>
</protein>
<feature type="non-terminal residue" evidence="17">
    <location>
        <position position="460"/>
    </location>
</feature>
<dbReference type="SUPFAM" id="SSF53738">
    <property type="entry name" value="Phosphoglucomutase, first 3 domains"/>
    <property type="match status" value="3"/>
</dbReference>
<dbReference type="GO" id="GO:0006048">
    <property type="term" value="P:UDP-N-acetylglucosamine biosynthetic process"/>
    <property type="evidence" value="ECO:0007669"/>
    <property type="project" value="TreeGrafter"/>
</dbReference>
<evidence type="ECO:0000313" key="17">
    <source>
        <dbReference type="EMBL" id="KAJ9586235.1"/>
    </source>
</evidence>
<dbReference type="FunFam" id="3.40.120.10:FF:000013">
    <property type="entry name" value="Phosphoacetylglucosamine mutase"/>
    <property type="match status" value="1"/>
</dbReference>
<evidence type="ECO:0000256" key="13">
    <source>
        <dbReference type="PIRSR" id="PIRSR016408-3"/>
    </source>
</evidence>
<keyword evidence="9" id="KW-0119">Carbohydrate metabolism</keyword>
<gene>
    <name evidence="17" type="ORF">L9F63_020144</name>
</gene>
<dbReference type="PANTHER" id="PTHR45955:SF1">
    <property type="entry name" value="PHOSPHOACETYLGLUCOSAMINE MUTASE"/>
    <property type="match status" value="1"/>
</dbReference>
<feature type="binding site" description="via phosphate group" evidence="13">
    <location>
        <position position="66"/>
    </location>
    <ligand>
        <name>Mg(2+)</name>
        <dbReference type="ChEBI" id="CHEBI:18420"/>
    </ligand>
</feature>
<evidence type="ECO:0000256" key="3">
    <source>
        <dbReference type="ARBA" id="ARBA00010231"/>
    </source>
</evidence>
<dbReference type="GO" id="GO:0000287">
    <property type="term" value="F:magnesium ion binding"/>
    <property type="evidence" value="ECO:0007669"/>
    <property type="project" value="InterPro"/>
</dbReference>
<accession>A0AAD7ZSS5</accession>
<evidence type="ECO:0000259" key="16">
    <source>
        <dbReference type="Pfam" id="PF21405"/>
    </source>
</evidence>
<comment type="cofactor">
    <cofactor evidence="13">
        <name>Mg(2+)</name>
        <dbReference type="ChEBI" id="CHEBI:18420"/>
    </cofactor>
    <text evidence="13">Binds 1 Mg(2+) ion per subunit.</text>
</comment>
<dbReference type="FunFam" id="3.40.120.10:FF:000023">
    <property type="entry name" value="Phosphoacetylglucosamine mutase"/>
    <property type="match status" value="1"/>
</dbReference>
<proteinExistence type="inferred from homology"/>
<dbReference type="AlphaFoldDB" id="A0AAD7ZSS5"/>
<feature type="domain" description="Alpha-D-phosphohexomutase alpha/beta/alpha" evidence="14">
    <location>
        <begin position="118"/>
        <end position="172"/>
    </location>
</feature>
<sequence>MNISNASNVGNEEFPRKKLQTIHYGTAGFRTRAEDLDYVLYRMGLLAVLRSKAKKGAAIGVMITASHNPEPDNGVKLIDPMGEMLQQSWEAHATSLANVSNDDLASEIKKIIDEESIDTGITARVFIGQDTRPSSAGLAKAAVTGITALGGEVKDYGVVTTPMLHYFIACTNTGGAYGVPTEEGYFQKLITAFKKLRGCNSENGNYVPSIIFDGANGVGALTMKSAMQLLGDSLKVVLCNDGNGKLNHMCGADYVKIQQCAPSGIPIDANTRCVSVDGDADRIVYYYTDKLGKFHLLDGDRIASLIAGFIKELIEESKLNLQIGLVQTAYANGSSTKYITDTLKVPVVCAPTGVKHLHHEALKYDIGVYFEANGHGTAIFSDSATKIISDAKNSSCLSEKQKEAVERLACLMDVINQTVGDAISDLLVVETVLHARGWSIKDWEGAYTDLPNRQLKVLVK</sequence>
<keyword evidence="8" id="KW-0413">Isomerase</keyword>
<name>A0AAD7ZSS5_DIPPU</name>
<feature type="domain" description="Alpha-D-phosphohexomutase alpha/beta/alpha" evidence="14">
    <location>
        <begin position="54"/>
        <end position="91"/>
    </location>
</feature>
<keyword evidence="7 13" id="KW-0460">Magnesium</keyword>
<evidence type="ECO:0000256" key="9">
    <source>
        <dbReference type="ARBA" id="ARBA00023277"/>
    </source>
</evidence>
<feature type="binding site" evidence="13">
    <location>
        <position position="281"/>
    </location>
    <ligand>
        <name>Mg(2+)</name>
        <dbReference type="ChEBI" id="CHEBI:18420"/>
    </ligand>
</feature>
<dbReference type="InterPro" id="IPR016066">
    <property type="entry name" value="A-D-PHexomutase_CS"/>
</dbReference>
<dbReference type="EMBL" id="JASPKZ010007183">
    <property type="protein sequence ID" value="KAJ9586235.1"/>
    <property type="molecule type" value="Genomic_DNA"/>
</dbReference>
<evidence type="ECO:0000256" key="6">
    <source>
        <dbReference type="ARBA" id="ARBA00022723"/>
    </source>
</evidence>
<feature type="domain" description="Phosphoacetylglucosamine mutase AMG1" evidence="15">
    <location>
        <begin position="298"/>
        <end position="438"/>
    </location>
</feature>
<evidence type="ECO:0000259" key="15">
    <source>
        <dbReference type="Pfam" id="PF21404"/>
    </source>
</evidence>
<reference evidence="17" key="1">
    <citation type="journal article" date="2023" name="IScience">
        <title>Live-bearing cockroach genome reveals convergent evolutionary mechanisms linked to viviparity in insects and beyond.</title>
        <authorList>
            <person name="Fouks B."/>
            <person name="Harrison M.C."/>
            <person name="Mikhailova A.A."/>
            <person name="Marchal E."/>
            <person name="English S."/>
            <person name="Carruthers M."/>
            <person name="Jennings E.C."/>
            <person name="Chiamaka E.L."/>
            <person name="Frigard R.A."/>
            <person name="Pippel M."/>
            <person name="Attardo G.M."/>
            <person name="Benoit J.B."/>
            <person name="Bornberg-Bauer E."/>
            <person name="Tobe S.S."/>
        </authorList>
    </citation>
    <scope>NUCLEOTIDE SEQUENCE</scope>
    <source>
        <strain evidence="17">Stay&amp;Tobe</strain>
    </source>
</reference>
<dbReference type="InterPro" id="IPR016055">
    <property type="entry name" value="A-D-PHexomutase_a/b/a-I/II/III"/>
</dbReference>
<dbReference type="PANTHER" id="PTHR45955">
    <property type="entry name" value="PHOSPHOACETYLGLUCOSAMINE MUTASE"/>
    <property type="match status" value="1"/>
</dbReference>
<dbReference type="Proteomes" id="UP001233999">
    <property type="component" value="Unassembled WGS sequence"/>
</dbReference>
<dbReference type="InterPro" id="IPR049023">
    <property type="entry name" value="AMG1_II"/>
</dbReference>
<dbReference type="Gene3D" id="3.40.120.10">
    <property type="entry name" value="Alpha-D-Glucose-1,6-Bisphosphate, subunit A, domain 3"/>
    <property type="match status" value="3"/>
</dbReference>
<keyword evidence="6 13" id="KW-0479">Metal-binding</keyword>